<dbReference type="InterPro" id="IPR041577">
    <property type="entry name" value="RT_RNaseH_2"/>
</dbReference>
<evidence type="ECO:0000259" key="3">
    <source>
        <dbReference type="Pfam" id="PF17919"/>
    </source>
</evidence>
<dbReference type="Proteomes" id="UP001458880">
    <property type="component" value="Unassembled WGS sequence"/>
</dbReference>
<dbReference type="Pfam" id="PF00078">
    <property type="entry name" value="RVT_1"/>
    <property type="match status" value="1"/>
</dbReference>
<dbReference type="AlphaFoldDB" id="A0AAW1LET6"/>
<dbReference type="InterPro" id="IPR051320">
    <property type="entry name" value="Viral_Replic_Matur_Polypro"/>
</dbReference>
<keyword evidence="4" id="KW-0548">Nucleotidyltransferase</keyword>
<sequence length="436" mass="49591">MNTGNRAQRGAGRGHAFHAEPDNTTTEDDIGYIMNGIIGTDFLNERSAVINFEKFSCSFWNARHKIVLPLESKHNCYTIIPPRCEIIKYFWVDNEDDCIVLPNEVSEDNIQVSLDRVNKVLDLIDMKTLNKEERDSIQKICAKYSVFLLENDTVTVTNVITESITLKDNARPVYVKPYRLPHAHKLQIDEQIDKMLADGIIEETRSNWSSTLLIVPKKPDSNKLIKLELDPRSRKYTAFTTNKGQFQMTRLPMGLKTSPSSFSRVMTIAMSGLNFESCFVYLDDLIVFGNSLGNHNQNLIKVLDRLRQVNLKLNPVKCEFLKKEILYLGHFIPNFAYIAVPLNKLSRKTVEFNWDENCQEAFEELKQAIINPPILQCPNFAVDNKFILTTDASGYAIGAVLSNSDNKPIAYASRALNKSEIKYPTIDKELLAIDGL</sequence>
<dbReference type="Gene3D" id="3.10.10.10">
    <property type="entry name" value="HIV Type 1 Reverse Transcriptase, subunit A, domain 1"/>
    <property type="match status" value="2"/>
</dbReference>
<gene>
    <name evidence="4" type="ORF">QE152_g13115</name>
</gene>
<dbReference type="Gene3D" id="3.30.70.270">
    <property type="match status" value="2"/>
</dbReference>
<name>A0AAW1LET6_POPJA</name>
<evidence type="ECO:0000313" key="5">
    <source>
        <dbReference type="Proteomes" id="UP001458880"/>
    </source>
</evidence>
<reference evidence="4 5" key="1">
    <citation type="journal article" date="2024" name="BMC Genomics">
        <title>De novo assembly and annotation of Popillia japonica's genome with initial clues to its potential as an invasive pest.</title>
        <authorList>
            <person name="Cucini C."/>
            <person name="Boschi S."/>
            <person name="Funari R."/>
            <person name="Cardaioli E."/>
            <person name="Iannotti N."/>
            <person name="Marturano G."/>
            <person name="Paoli F."/>
            <person name="Bruttini M."/>
            <person name="Carapelli A."/>
            <person name="Frati F."/>
            <person name="Nardi F."/>
        </authorList>
    </citation>
    <scope>NUCLEOTIDE SEQUENCE [LARGE SCALE GENOMIC DNA]</scope>
    <source>
        <strain evidence="4">DMR45628</strain>
    </source>
</reference>
<keyword evidence="4" id="KW-0695">RNA-directed DNA polymerase</keyword>
<dbReference type="InterPro" id="IPR043128">
    <property type="entry name" value="Rev_trsase/Diguanyl_cyclase"/>
</dbReference>
<dbReference type="EMBL" id="JASPKY010000122">
    <property type="protein sequence ID" value="KAK9732067.1"/>
    <property type="molecule type" value="Genomic_DNA"/>
</dbReference>
<keyword evidence="4" id="KW-0808">Transferase</keyword>
<dbReference type="Pfam" id="PF17919">
    <property type="entry name" value="RT_RNaseH_2"/>
    <property type="match status" value="1"/>
</dbReference>
<organism evidence="4 5">
    <name type="scientific">Popillia japonica</name>
    <name type="common">Japanese beetle</name>
    <dbReference type="NCBI Taxonomy" id="7064"/>
    <lineage>
        <taxon>Eukaryota</taxon>
        <taxon>Metazoa</taxon>
        <taxon>Ecdysozoa</taxon>
        <taxon>Arthropoda</taxon>
        <taxon>Hexapoda</taxon>
        <taxon>Insecta</taxon>
        <taxon>Pterygota</taxon>
        <taxon>Neoptera</taxon>
        <taxon>Endopterygota</taxon>
        <taxon>Coleoptera</taxon>
        <taxon>Polyphaga</taxon>
        <taxon>Scarabaeiformia</taxon>
        <taxon>Scarabaeidae</taxon>
        <taxon>Rutelinae</taxon>
        <taxon>Popillia</taxon>
    </lineage>
</organism>
<evidence type="ECO:0000256" key="1">
    <source>
        <dbReference type="SAM" id="MobiDB-lite"/>
    </source>
</evidence>
<dbReference type="PANTHER" id="PTHR33064">
    <property type="entry name" value="POL PROTEIN"/>
    <property type="match status" value="1"/>
</dbReference>
<dbReference type="GO" id="GO:0003964">
    <property type="term" value="F:RNA-directed DNA polymerase activity"/>
    <property type="evidence" value="ECO:0007669"/>
    <property type="project" value="UniProtKB-KW"/>
</dbReference>
<dbReference type="PANTHER" id="PTHR33064:SF37">
    <property type="entry name" value="RIBONUCLEASE H"/>
    <property type="match status" value="1"/>
</dbReference>
<evidence type="ECO:0000313" key="4">
    <source>
        <dbReference type="EMBL" id="KAK9732067.1"/>
    </source>
</evidence>
<proteinExistence type="predicted"/>
<feature type="region of interest" description="Disordered" evidence="1">
    <location>
        <begin position="1"/>
        <end position="23"/>
    </location>
</feature>
<dbReference type="SUPFAM" id="SSF56672">
    <property type="entry name" value="DNA/RNA polymerases"/>
    <property type="match status" value="1"/>
</dbReference>
<feature type="domain" description="Reverse transcriptase/retrotransposon-derived protein RNase H-like" evidence="3">
    <location>
        <begin position="354"/>
        <end position="433"/>
    </location>
</feature>
<accession>A0AAW1LET6</accession>
<feature type="domain" description="Reverse transcriptase" evidence="2">
    <location>
        <begin position="228"/>
        <end position="330"/>
    </location>
</feature>
<dbReference type="FunFam" id="3.30.70.270:FF:000003">
    <property type="entry name" value="Transposon Ty3-G Gag-Pol polyprotein"/>
    <property type="match status" value="1"/>
</dbReference>
<comment type="caution">
    <text evidence="4">The sequence shown here is derived from an EMBL/GenBank/DDBJ whole genome shotgun (WGS) entry which is preliminary data.</text>
</comment>
<keyword evidence="5" id="KW-1185">Reference proteome</keyword>
<dbReference type="CDD" id="cd01647">
    <property type="entry name" value="RT_LTR"/>
    <property type="match status" value="1"/>
</dbReference>
<dbReference type="InterPro" id="IPR043502">
    <property type="entry name" value="DNA/RNA_pol_sf"/>
</dbReference>
<dbReference type="InterPro" id="IPR000477">
    <property type="entry name" value="RT_dom"/>
</dbReference>
<evidence type="ECO:0000259" key="2">
    <source>
        <dbReference type="Pfam" id="PF00078"/>
    </source>
</evidence>
<protein>
    <submittedName>
        <fullName evidence="4">RNase H-like domain found in reverse transcriptase</fullName>
    </submittedName>
</protein>